<dbReference type="Pfam" id="PF11026">
    <property type="entry name" value="DUF2721"/>
    <property type="match status" value="1"/>
</dbReference>
<keyword evidence="1" id="KW-1133">Transmembrane helix</keyword>
<organism evidence="2 3">
    <name type="scientific">Dyadobacter psychrotolerans</name>
    <dbReference type="NCBI Taxonomy" id="2541721"/>
    <lineage>
        <taxon>Bacteria</taxon>
        <taxon>Pseudomonadati</taxon>
        <taxon>Bacteroidota</taxon>
        <taxon>Cytophagia</taxon>
        <taxon>Cytophagales</taxon>
        <taxon>Spirosomataceae</taxon>
        <taxon>Dyadobacter</taxon>
    </lineage>
</organism>
<gene>
    <name evidence="2" type="ORF">E0F88_28050</name>
</gene>
<feature type="transmembrane region" description="Helical" evidence="1">
    <location>
        <begin position="6"/>
        <end position="28"/>
    </location>
</feature>
<dbReference type="InterPro" id="IPR021279">
    <property type="entry name" value="DUF2721"/>
</dbReference>
<proteinExistence type="predicted"/>
<keyword evidence="1" id="KW-0812">Transmembrane</keyword>
<evidence type="ECO:0000313" key="3">
    <source>
        <dbReference type="Proteomes" id="UP000294850"/>
    </source>
</evidence>
<comment type="caution">
    <text evidence="2">The sequence shown here is derived from an EMBL/GenBank/DDBJ whole genome shotgun (WGS) entry which is preliminary data.</text>
</comment>
<reference evidence="2 3" key="1">
    <citation type="submission" date="2019-03" db="EMBL/GenBank/DDBJ databases">
        <title>Dyadobacter AR-3-6 sp. nov., isolated from arctic soil.</title>
        <authorList>
            <person name="Chaudhary D.K."/>
        </authorList>
    </citation>
    <scope>NUCLEOTIDE SEQUENCE [LARGE SCALE GENOMIC DNA]</scope>
    <source>
        <strain evidence="2 3">AR-3-6</strain>
    </source>
</reference>
<accession>A0A4R5DC65</accession>
<keyword evidence="3" id="KW-1185">Reference proteome</keyword>
<protein>
    <submittedName>
        <fullName evidence="2">DUF2721 domain-containing protein</fullName>
    </submittedName>
</protein>
<dbReference type="EMBL" id="SMFL01000015">
    <property type="protein sequence ID" value="TDE10537.1"/>
    <property type="molecule type" value="Genomic_DNA"/>
</dbReference>
<evidence type="ECO:0000313" key="2">
    <source>
        <dbReference type="EMBL" id="TDE10537.1"/>
    </source>
</evidence>
<dbReference type="Proteomes" id="UP000294850">
    <property type="component" value="Unassembled WGS sequence"/>
</dbReference>
<keyword evidence="1" id="KW-0472">Membrane</keyword>
<dbReference type="OrthoDB" id="794540at2"/>
<dbReference type="AlphaFoldDB" id="A0A4R5DC65"/>
<feature type="transmembrane region" description="Helical" evidence="1">
    <location>
        <begin position="89"/>
        <end position="111"/>
    </location>
</feature>
<evidence type="ECO:0000256" key="1">
    <source>
        <dbReference type="SAM" id="Phobius"/>
    </source>
</evidence>
<feature type="transmembrane region" description="Helical" evidence="1">
    <location>
        <begin position="117"/>
        <end position="138"/>
    </location>
</feature>
<dbReference type="RefSeq" id="WP_131961659.1">
    <property type="nucleotide sequence ID" value="NZ_SMFL01000015.1"/>
</dbReference>
<sequence length="204" mass="23057">MNTISQTLTILSSMIAPVVLILACGSLITTTSQRLSRVIERSRKLTEQLKQLVRDHDASSEVITKEGAKLFYQLNKSTLRTNLLQRAMVTLYLCLSLFVATSISLGIMDIFNAKHTWLPVLLSIIGALMLFYVSVLLIRESSLALKAISNEMDDALLFFKKNLEGLPVGSKEKWWRQLRLWQRLKPKTQENKKPVIAEQPADQG</sequence>
<name>A0A4R5DC65_9BACT</name>